<dbReference type="Proteomes" id="UP000059680">
    <property type="component" value="Chromosome 6"/>
</dbReference>
<name>A0A0P0X1E0_ORYSJ</name>
<dbReference type="AlphaFoldDB" id="A0A0P0X1E0"/>
<evidence type="ECO:0000313" key="1">
    <source>
        <dbReference type="EMBL" id="BAS99604.1"/>
    </source>
</evidence>
<dbReference type="EMBL" id="AP014962">
    <property type="protein sequence ID" value="BAS99604.1"/>
    <property type="molecule type" value="Genomic_DNA"/>
</dbReference>
<gene>
    <name evidence="1" type="ordered locus">Os06g0726600</name>
    <name evidence="1" type="ORF">OSNPB_060726600</name>
</gene>
<reference evidence="1 2" key="2">
    <citation type="journal article" date="2013" name="Plant Cell Physiol.">
        <title>Rice Annotation Project Database (RAP-DB): an integrative and interactive database for rice genomics.</title>
        <authorList>
            <person name="Sakai H."/>
            <person name="Lee S.S."/>
            <person name="Tanaka T."/>
            <person name="Numa H."/>
            <person name="Kim J."/>
            <person name="Kawahara Y."/>
            <person name="Wakimoto H."/>
            <person name="Yang C.C."/>
            <person name="Iwamoto M."/>
            <person name="Abe T."/>
            <person name="Yamada Y."/>
            <person name="Muto A."/>
            <person name="Inokuchi H."/>
            <person name="Ikemura T."/>
            <person name="Matsumoto T."/>
            <person name="Sasaki T."/>
            <person name="Itoh T."/>
        </authorList>
    </citation>
    <scope>NUCLEOTIDE SEQUENCE [LARGE SCALE GENOMIC DNA]</scope>
    <source>
        <strain evidence="2">cv. Nipponbare</strain>
    </source>
</reference>
<keyword evidence="2" id="KW-1185">Reference proteome</keyword>
<dbReference type="ExpressionAtlas" id="A0A0P0X1E0">
    <property type="expression patterns" value="baseline and differential"/>
</dbReference>
<protein>
    <submittedName>
        <fullName evidence="1">Os06g0726600 protein</fullName>
    </submittedName>
</protein>
<sequence>LPIFTSPSSYKKILRFQIIFRGWNCCRIKRSLVRPCPRLIPQLAESSSKQLNTTVHLVEEHNPTSWCLPPNKGLQYQLGLVNYDTL</sequence>
<feature type="non-terminal residue" evidence="1">
    <location>
        <position position="86"/>
    </location>
</feature>
<reference evidence="1 2" key="3">
    <citation type="journal article" date="2013" name="Rice">
        <title>Improvement of the Oryza sativa Nipponbare reference genome using next generation sequence and optical map data.</title>
        <authorList>
            <person name="Kawahara Y."/>
            <person name="de la Bastide M."/>
            <person name="Hamilton J.P."/>
            <person name="Kanamori H."/>
            <person name="McCombie W.R."/>
            <person name="Ouyang S."/>
            <person name="Schwartz D.C."/>
            <person name="Tanaka T."/>
            <person name="Wu J."/>
            <person name="Zhou S."/>
            <person name="Childs K.L."/>
            <person name="Davidson R.M."/>
            <person name="Lin H."/>
            <person name="Quesada-Ocampo L."/>
            <person name="Vaillancourt B."/>
            <person name="Sakai H."/>
            <person name="Lee S.S."/>
            <person name="Kim J."/>
            <person name="Numa H."/>
            <person name="Itoh T."/>
            <person name="Buell C.R."/>
            <person name="Matsumoto T."/>
        </authorList>
    </citation>
    <scope>NUCLEOTIDE SEQUENCE [LARGE SCALE GENOMIC DNA]</scope>
    <source>
        <strain evidence="2">cv. Nipponbare</strain>
    </source>
</reference>
<reference evidence="2" key="1">
    <citation type="journal article" date="2005" name="Nature">
        <title>The map-based sequence of the rice genome.</title>
        <authorList>
            <consortium name="International rice genome sequencing project (IRGSP)"/>
            <person name="Matsumoto T."/>
            <person name="Wu J."/>
            <person name="Kanamori H."/>
            <person name="Katayose Y."/>
            <person name="Fujisawa M."/>
            <person name="Namiki N."/>
            <person name="Mizuno H."/>
            <person name="Yamamoto K."/>
            <person name="Antonio B.A."/>
            <person name="Baba T."/>
            <person name="Sakata K."/>
            <person name="Nagamura Y."/>
            <person name="Aoki H."/>
            <person name="Arikawa K."/>
            <person name="Arita K."/>
            <person name="Bito T."/>
            <person name="Chiden Y."/>
            <person name="Fujitsuka N."/>
            <person name="Fukunaka R."/>
            <person name="Hamada M."/>
            <person name="Harada C."/>
            <person name="Hayashi A."/>
            <person name="Hijishita S."/>
            <person name="Honda M."/>
            <person name="Hosokawa S."/>
            <person name="Ichikawa Y."/>
            <person name="Idonuma A."/>
            <person name="Iijima M."/>
            <person name="Ikeda M."/>
            <person name="Ikeno M."/>
            <person name="Ito K."/>
            <person name="Ito S."/>
            <person name="Ito T."/>
            <person name="Ito Y."/>
            <person name="Ito Y."/>
            <person name="Iwabuchi A."/>
            <person name="Kamiya K."/>
            <person name="Karasawa W."/>
            <person name="Kurita K."/>
            <person name="Katagiri S."/>
            <person name="Kikuta A."/>
            <person name="Kobayashi H."/>
            <person name="Kobayashi N."/>
            <person name="Machita K."/>
            <person name="Maehara T."/>
            <person name="Masukawa M."/>
            <person name="Mizubayashi T."/>
            <person name="Mukai Y."/>
            <person name="Nagasaki H."/>
            <person name="Nagata Y."/>
            <person name="Naito S."/>
            <person name="Nakashima M."/>
            <person name="Nakama Y."/>
            <person name="Nakamichi Y."/>
            <person name="Nakamura M."/>
            <person name="Meguro A."/>
            <person name="Negishi M."/>
            <person name="Ohta I."/>
            <person name="Ohta T."/>
            <person name="Okamoto M."/>
            <person name="Ono N."/>
            <person name="Saji S."/>
            <person name="Sakaguchi M."/>
            <person name="Sakai K."/>
            <person name="Shibata M."/>
            <person name="Shimokawa T."/>
            <person name="Song J."/>
            <person name="Takazaki Y."/>
            <person name="Terasawa K."/>
            <person name="Tsugane M."/>
            <person name="Tsuji K."/>
            <person name="Ueda S."/>
            <person name="Waki K."/>
            <person name="Yamagata H."/>
            <person name="Yamamoto M."/>
            <person name="Yamamoto S."/>
            <person name="Yamane H."/>
            <person name="Yoshiki S."/>
            <person name="Yoshihara R."/>
            <person name="Yukawa K."/>
            <person name="Zhong H."/>
            <person name="Yano M."/>
            <person name="Yuan Q."/>
            <person name="Ouyang S."/>
            <person name="Liu J."/>
            <person name="Jones K.M."/>
            <person name="Gansberger K."/>
            <person name="Moffat K."/>
            <person name="Hill J."/>
            <person name="Bera J."/>
            <person name="Fadrosh D."/>
            <person name="Jin S."/>
            <person name="Johri S."/>
            <person name="Kim M."/>
            <person name="Overton L."/>
            <person name="Reardon M."/>
            <person name="Tsitrin T."/>
            <person name="Vuong H."/>
            <person name="Weaver B."/>
            <person name="Ciecko A."/>
            <person name="Tallon L."/>
            <person name="Jackson J."/>
            <person name="Pai G."/>
            <person name="Aken S.V."/>
            <person name="Utterback T."/>
            <person name="Reidmuller S."/>
            <person name="Feldblyum T."/>
            <person name="Hsiao J."/>
            <person name="Zismann V."/>
            <person name="Iobst S."/>
            <person name="de Vazeille A.R."/>
            <person name="Buell C.R."/>
            <person name="Ying K."/>
            <person name="Li Y."/>
            <person name="Lu T."/>
            <person name="Huang Y."/>
            <person name="Zhao Q."/>
            <person name="Feng Q."/>
            <person name="Zhang L."/>
            <person name="Zhu J."/>
            <person name="Weng Q."/>
            <person name="Mu J."/>
            <person name="Lu Y."/>
            <person name="Fan D."/>
            <person name="Liu Y."/>
            <person name="Guan J."/>
            <person name="Zhang Y."/>
            <person name="Yu S."/>
            <person name="Liu X."/>
            <person name="Zhang Y."/>
            <person name="Hong G."/>
            <person name="Han B."/>
            <person name="Choisne N."/>
            <person name="Demange N."/>
            <person name="Orjeda G."/>
            <person name="Samain S."/>
            <person name="Cattolico L."/>
            <person name="Pelletier E."/>
            <person name="Couloux A."/>
            <person name="Segurens B."/>
            <person name="Wincker P."/>
            <person name="D'Hont A."/>
            <person name="Scarpelli C."/>
            <person name="Weissenbach J."/>
            <person name="Salanoubat M."/>
            <person name="Quetier F."/>
            <person name="Yu Y."/>
            <person name="Kim H.R."/>
            <person name="Rambo T."/>
            <person name="Currie J."/>
            <person name="Collura K."/>
            <person name="Luo M."/>
            <person name="Yang T."/>
            <person name="Ammiraju J.S.S."/>
            <person name="Engler F."/>
            <person name="Soderlund C."/>
            <person name="Wing R.A."/>
            <person name="Palmer L.E."/>
            <person name="de la Bastide M."/>
            <person name="Spiegel L."/>
            <person name="Nascimento L."/>
            <person name="Zutavern T."/>
            <person name="O'Shaughnessy A."/>
            <person name="Dike S."/>
            <person name="Dedhia N."/>
            <person name="Preston R."/>
            <person name="Balija V."/>
            <person name="McCombie W.R."/>
            <person name="Chow T."/>
            <person name="Chen H."/>
            <person name="Chung M."/>
            <person name="Chen C."/>
            <person name="Shaw J."/>
            <person name="Wu H."/>
            <person name="Hsiao K."/>
            <person name="Chao Y."/>
            <person name="Chu M."/>
            <person name="Cheng C."/>
            <person name="Hour A."/>
            <person name="Lee P."/>
            <person name="Lin S."/>
            <person name="Lin Y."/>
            <person name="Liou J."/>
            <person name="Liu S."/>
            <person name="Hsing Y."/>
            <person name="Raghuvanshi S."/>
            <person name="Mohanty A."/>
            <person name="Bharti A.K."/>
            <person name="Gaur A."/>
            <person name="Gupta V."/>
            <person name="Kumar D."/>
            <person name="Ravi V."/>
            <person name="Vij S."/>
            <person name="Kapur A."/>
            <person name="Khurana P."/>
            <person name="Khurana P."/>
            <person name="Khurana J.P."/>
            <person name="Tyagi A.K."/>
            <person name="Gaikwad K."/>
            <person name="Singh A."/>
            <person name="Dalal V."/>
            <person name="Srivastava S."/>
            <person name="Dixit A."/>
            <person name="Pal A.K."/>
            <person name="Ghazi I.A."/>
            <person name="Yadav M."/>
            <person name="Pandit A."/>
            <person name="Bhargava A."/>
            <person name="Sureshbabu K."/>
            <person name="Batra K."/>
            <person name="Sharma T.R."/>
            <person name="Mohapatra T."/>
            <person name="Singh N.K."/>
            <person name="Messing J."/>
            <person name="Nelson A.B."/>
            <person name="Fuks G."/>
            <person name="Kavchok S."/>
            <person name="Keizer G."/>
            <person name="Linton E."/>
            <person name="Llaca V."/>
            <person name="Song R."/>
            <person name="Tanyolac B."/>
            <person name="Young S."/>
            <person name="Ho-Il K."/>
            <person name="Hahn J.H."/>
            <person name="Sangsakoo G."/>
            <person name="Vanavichit A."/>
            <person name="de Mattos Luiz.A.T."/>
            <person name="Zimmer P.D."/>
            <person name="Malone G."/>
            <person name="Dellagostin O."/>
            <person name="de Oliveira A.C."/>
            <person name="Bevan M."/>
            <person name="Bancroft I."/>
            <person name="Minx P."/>
            <person name="Cordum H."/>
            <person name="Wilson R."/>
            <person name="Cheng Z."/>
            <person name="Jin W."/>
            <person name="Jiang J."/>
            <person name="Leong S.A."/>
            <person name="Iwama H."/>
            <person name="Gojobori T."/>
            <person name="Itoh T."/>
            <person name="Niimura Y."/>
            <person name="Fujii Y."/>
            <person name="Habara T."/>
            <person name="Sakai H."/>
            <person name="Sato Y."/>
            <person name="Wilson G."/>
            <person name="Kumar K."/>
            <person name="McCouch S."/>
            <person name="Juretic N."/>
            <person name="Hoen D."/>
            <person name="Wright S."/>
            <person name="Bruskiewich R."/>
            <person name="Bureau T."/>
            <person name="Miyao A."/>
            <person name="Hirochika H."/>
            <person name="Nishikawa T."/>
            <person name="Kadowaki K."/>
            <person name="Sugiura M."/>
            <person name="Burr B."/>
            <person name="Sasaki T."/>
        </authorList>
    </citation>
    <scope>NUCLEOTIDE SEQUENCE [LARGE SCALE GENOMIC DNA]</scope>
    <source>
        <strain evidence="2">cv. Nipponbare</strain>
    </source>
</reference>
<proteinExistence type="predicted"/>
<evidence type="ECO:0000313" key="2">
    <source>
        <dbReference type="Proteomes" id="UP000059680"/>
    </source>
</evidence>
<organism evidence="1 2">
    <name type="scientific">Oryza sativa subsp. japonica</name>
    <name type="common">Rice</name>
    <dbReference type="NCBI Taxonomy" id="39947"/>
    <lineage>
        <taxon>Eukaryota</taxon>
        <taxon>Viridiplantae</taxon>
        <taxon>Streptophyta</taxon>
        <taxon>Embryophyta</taxon>
        <taxon>Tracheophyta</taxon>
        <taxon>Spermatophyta</taxon>
        <taxon>Magnoliopsida</taxon>
        <taxon>Liliopsida</taxon>
        <taxon>Poales</taxon>
        <taxon>Poaceae</taxon>
        <taxon>BOP clade</taxon>
        <taxon>Oryzoideae</taxon>
        <taxon>Oryzeae</taxon>
        <taxon>Oryzinae</taxon>
        <taxon>Oryza</taxon>
        <taxon>Oryza sativa</taxon>
    </lineage>
</organism>
<accession>A0A0P0X1E0</accession>